<dbReference type="InterPro" id="IPR014307">
    <property type="entry name" value="Xanthine_DH_ssu"/>
</dbReference>
<evidence type="ECO:0000313" key="9">
    <source>
        <dbReference type="Proteomes" id="UP000035444"/>
    </source>
</evidence>
<protein>
    <submittedName>
        <fullName evidence="8">FAD-binding molybdopterin dehydrogenase</fullName>
    </submittedName>
</protein>
<dbReference type="InterPro" id="IPR002346">
    <property type="entry name" value="Mopterin_DH_FAD-bd"/>
</dbReference>
<dbReference type="PATRIC" id="fig|1489064.4.peg.784"/>
<dbReference type="PROSITE" id="PS00197">
    <property type="entry name" value="2FE2S_FER_1"/>
    <property type="match status" value="1"/>
</dbReference>
<dbReference type="GO" id="GO:0051537">
    <property type="term" value="F:2 iron, 2 sulfur cluster binding"/>
    <property type="evidence" value="ECO:0007669"/>
    <property type="project" value="InterPro"/>
</dbReference>
<keyword evidence="3" id="KW-0274">FAD</keyword>
<evidence type="ECO:0000259" key="6">
    <source>
        <dbReference type="PROSITE" id="PS51085"/>
    </source>
</evidence>
<reference evidence="8 9" key="1">
    <citation type="submission" date="2015-03" db="EMBL/GenBank/DDBJ databases">
        <title>Genome Sequence of Kiloniella spongiae MEBiC09566, isolated from a marine sponge.</title>
        <authorList>
            <person name="Shao Z."/>
            <person name="Wang L."/>
            <person name="Li X."/>
        </authorList>
    </citation>
    <scope>NUCLEOTIDE SEQUENCE [LARGE SCALE GENOMIC DNA]</scope>
    <source>
        <strain evidence="8 9">MEBiC09566</strain>
    </source>
</reference>
<evidence type="ECO:0000256" key="2">
    <source>
        <dbReference type="ARBA" id="ARBA00022723"/>
    </source>
</evidence>
<accession>A0A0H2MR92</accession>
<dbReference type="STRING" id="1489064.WH96_18870"/>
<dbReference type="AlphaFoldDB" id="A0A0H2MR92"/>
<dbReference type="InterPro" id="IPR016169">
    <property type="entry name" value="FAD-bd_PCMH_sub2"/>
</dbReference>
<dbReference type="SUPFAM" id="SSF56176">
    <property type="entry name" value="FAD-binding/transporter-associated domain-like"/>
    <property type="match status" value="1"/>
</dbReference>
<evidence type="ECO:0000256" key="4">
    <source>
        <dbReference type="ARBA" id="ARBA00023002"/>
    </source>
</evidence>
<name>A0A0H2MR92_9PROT</name>
<dbReference type="InterPro" id="IPR036318">
    <property type="entry name" value="FAD-bd_PCMH-like_sf"/>
</dbReference>
<comment type="caution">
    <text evidence="8">The sequence shown here is derived from an EMBL/GenBank/DDBJ whole genome shotgun (WGS) entry which is preliminary data.</text>
</comment>
<dbReference type="InterPro" id="IPR016166">
    <property type="entry name" value="FAD-bd_PCMH"/>
</dbReference>
<dbReference type="InterPro" id="IPR036683">
    <property type="entry name" value="CO_DH_flav_C_dom_sf"/>
</dbReference>
<dbReference type="SUPFAM" id="SSF47741">
    <property type="entry name" value="CO dehydrogenase ISP C-domain like"/>
    <property type="match status" value="1"/>
</dbReference>
<dbReference type="PIRSF" id="PIRSF036557">
    <property type="entry name" value="XdhA_RC"/>
    <property type="match status" value="1"/>
</dbReference>
<dbReference type="RefSeq" id="WP_047765787.1">
    <property type="nucleotide sequence ID" value="NZ_LAQL01000018.1"/>
</dbReference>
<evidence type="ECO:0000313" key="8">
    <source>
        <dbReference type="EMBL" id="KLN59205.1"/>
    </source>
</evidence>
<dbReference type="InterPro" id="IPR016167">
    <property type="entry name" value="FAD-bd_PCMH_sub1"/>
</dbReference>
<keyword evidence="2" id="KW-0479">Metal-binding</keyword>
<dbReference type="GO" id="GO:0005506">
    <property type="term" value="F:iron ion binding"/>
    <property type="evidence" value="ECO:0007669"/>
    <property type="project" value="InterPro"/>
</dbReference>
<dbReference type="Pfam" id="PF00111">
    <property type="entry name" value="Fer2"/>
    <property type="match status" value="1"/>
</dbReference>
<dbReference type="InterPro" id="IPR001041">
    <property type="entry name" value="2Fe-2S_ferredoxin-type"/>
</dbReference>
<evidence type="ECO:0000256" key="3">
    <source>
        <dbReference type="ARBA" id="ARBA00022827"/>
    </source>
</evidence>
<dbReference type="Pfam" id="PF01799">
    <property type="entry name" value="Fer2_2"/>
    <property type="match status" value="1"/>
</dbReference>
<sequence>MRQSVKFLRDGELVELDNVDPNETLLDYLRLRERSCGTKEGCGEGDCGACSVAIGSLKDGKLEYQAVNSCIQLLGMMDGKEVITVDDLSKNSQAKGSQELHPVQDAMLRHHGSQCGFCTPGIVMSLFTLYHAETKADRNTINDQLAGNLCRCTGYRPIIDAALESCTGKAEDRFSQDAQTRTSKLNDLDDKEDLFIGNEAKFFAAPASTEALASLYEKHPDAVIVAGATDVGLWITKQLRDLPKVIHIGRVTELQKIDHSNDEIIIGAGVTYADAKEILATIDPDVAEIIRRIGSTQVRASGTIGGNIANGSPIGDSPPLLIALNAKLSLQKGVHSREMDLEDFFIDYGKQDRKAGEFVSKIRVPKLAKNEIFRSYKISKRFDQDISALLAAFRLTIDNGKVTQARIAYGGMAGIPKRAEHTEKVLVGIDLNASQTWEKAAKALEQDFTPLSDMRASAGYRIEVAKGLLIKALHEVSNEKADQQGNQTRVIGVREAV</sequence>
<evidence type="ECO:0000256" key="5">
    <source>
        <dbReference type="ARBA" id="ARBA00023004"/>
    </source>
</evidence>
<dbReference type="SUPFAM" id="SSF55447">
    <property type="entry name" value="CO dehydrogenase flavoprotein C-terminal domain-like"/>
    <property type="match status" value="1"/>
</dbReference>
<dbReference type="PROSITE" id="PS51387">
    <property type="entry name" value="FAD_PCMH"/>
    <property type="match status" value="1"/>
</dbReference>
<dbReference type="InterPro" id="IPR012175">
    <property type="entry name" value="Xanth_DH_ssu_bac"/>
</dbReference>
<dbReference type="GO" id="GO:0071949">
    <property type="term" value="F:FAD binding"/>
    <property type="evidence" value="ECO:0007669"/>
    <property type="project" value="InterPro"/>
</dbReference>
<dbReference type="Gene3D" id="3.30.43.10">
    <property type="entry name" value="Uridine Diphospho-n-acetylenolpyruvylglucosamine Reductase, domain 2"/>
    <property type="match status" value="1"/>
</dbReference>
<organism evidence="8 9">
    <name type="scientific">Kiloniella spongiae</name>
    <dbReference type="NCBI Taxonomy" id="1489064"/>
    <lineage>
        <taxon>Bacteria</taxon>
        <taxon>Pseudomonadati</taxon>
        <taxon>Pseudomonadota</taxon>
        <taxon>Alphaproteobacteria</taxon>
        <taxon>Rhodospirillales</taxon>
        <taxon>Kiloniellaceae</taxon>
        <taxon>Kiloniella</taxon>
    </lineage>
</organism>
<dbReference type="InterPro" id="IPR005107">
    <property type="entry name" value="CO_DH_flav_C"/>
</dbReference>
<keyword evidence="4" id="KW-0560">Oxidoreductase</keyword>
<dbReference type="Gene3D" id="1.10.150.120">
    <property type="entry name" value="[2Fe-2S]-binding domain"/>
    <property type="match status" value="1"/>
</dbReference>
<dbReference type="Gene3D" id="3.10.20.30">
    <property type="match status" value="1"/>
</dbReference>
<dbReference type="Pfam" id="PF00941">
    <property type="entry name" value="FAD_binding_5"/>
    <property type="match status" value="1"/>
</dbReference>
<dbReference type="NCBIfam" id="TIGR02963">
    <property type="entry name" value="xanthine_xdhA"/>
    <property type="match status" value="1"/>
</dbReference>
<dbReference type="InterPro" id="IPR016208">
    <property type="entry name" value="Ald_Oxase/xanthine_DH-like"/>
</dbReference>
<feature type="domain" description="FAD-binding PCMH-type" evidence="7">
    <location>
        <begin position="195"/>
        <end position="369"/>
    </location>
</feature>
<dbReference type="Pfam" id="PF03450">
    <property type="entry name" value="CO_deh_flav_C"/>
    <property type="match status" value="1"/>
</dbReference>
<evidence type="ECO:0000256" key="1">
    <source>
        <dbReference type="ARBA" id="ARBA00022630"/>
    </source>
</evidence>
<dbReference type="PANTHER" id="PTHR45444">
    <property type="entry name" value="XANTHINE DEHYDROGENASE"/>
    <property type="match status" value="1"/>
</dbReference>
<keyword evidence="5" id="KW-0408">Iron</keyword>
<dbReference type="OrthoDB" id="9792018at2"/>
<dbReference type="InterPro" id="IPR002888">
    <property type="entry name" value="2Fe-2S-bd"/>
</dbReference>
<dbReference type="InterPro" id="IPR012675">
    <property type="entry name" value="Beta-grasp_dom_sf"/>
</dbReference>
<dbReference type="GO" id="GO:0004854">
    <property type="term" value="F:xanthine dehydrogenase activity"/>
    <property type="evidence" value="ECO:0007669"/>
    <property type="project" value="InterPro"/>
</dbReference>
<dbReference type="EMBL" id="LAQL01000018">
    <property type="protein sequence ID" value="KLN59205.1"/>
    <property type="molecule type" value="Genomic_DNA"/>
</dbReference>
<dbReference type="SUPFAM" id="SSF54292">
    <property type="entry name" value="2Fe-2S ferredoxin-like"/>
    <property type="match status" value="1"/>
</dbReference>
<gene>
    <name evidence="8" type="ORF">WH96_18870</name>
</gene>
<dbReference type="PROSITE" id="PS51085">
    <property type="entry name" value="2FE2S_FER_2"/>
    <property type="match status" value="1"/>
</dbReference>
<keyword evidence="1" id="KW-0285">Flavoprotein</keyword>
<dbReference type="Gene3D" id="3.30.465.10">
    <property type="match status" value="1"/>
</dbReference>
<dbReference type="PANTHER" id="PTHR45444:SF3">
    <property type="entry name" value="XANTHINE DEHYDROGENASE"/>
    <property type="match status" value="1"/>
</dbReference>
<dbReference type="InterPro" id="IPR036884">
    <property type="entry name" value="2Fe-2S-bd_dom_sf"/>
</dbReference>
<feature type="domain" description="2Fe-2S ferredoxin-type" evidence="6">
    <location>
        <begin position="3"/>
        <end position="88"/>
    </location>
</feature>
<dbReference type="SMART" id="SM01092">
    <property type="entry name" value="CO_deh_flav_C"/>
    <property type="match status" value="1"/>
</dbReference>
<proteinExistence type="predicted"/>
<dbReference type="InterPro" id="IPR036010">
    <property type="entry name" value="2Fe-2S_ferredoxin-like_sf"/>
</dbReference>
<dbReference type="CDD" id="cd00207">
    <property type="entry name" value="fer2"/>
    <property type="match status" value="1"/>
</dbReference>
<keyword evidence="9" id="KW-1185">Reference proteome</keyword>
<dbReference type="Proteomes" id="UP000035444">
    <property type="component" value="Unassembled WGS sequence"/>
</dbReference>
<dbReference type="InterPro" id="IPR006058">
    <property type="entry name" value="2Fe2S_fd_BS"/>
</dbReference>
<evidence type="ECO:0000259" key="7">
    <source>
        <dbReference type="PROSITE" id="PS51387"/>
    </source>
</evidence>
<dbReference type="Gene3D" id="3.30.390.50">
    <property type="entry name" value="CO dehydrogenase flavoprotein, C-terminal domain"/>
    <property type="match status" value="1"/>
</dbReference>